<name>A0AAI8VR17_9PEZI</name>
<evidence type="ECO:0000313" key="2">
    <source>
        <dbReference type="EMBL" id="CAJ2509502.1"/>
    </source>
</evidence>
<keyword evidence="3" id="KW-1185">Reference proteome</keyword>
<dbReference type="AlphaFoldDB" id="A0AAI8VR17"/>
<keyword evidence="1" id="KW-0472">Membrane</keyword>
<organism evidence="2 3">
    <name type="scientific">Anthostomella pinea</name>
    <dbReference type="NCBI Taxonomy" id="933095"/>
    <lineage>
        <taxon>Eukaryota</taxon>
        <taxon>Fungi</taxon>
        <taxon>Dikarya</taxon>
        <taxon>Ascomycota</taxon>
        <taxon>Pezizomycotina</taxon>
        <taxon>Sordariomycetes</taxon>
        <taxon>Xylariomycetidae</taxon>
        <taxon>Xylariales</taxon>
        <taxon>Xylariaceae</taxon>
        <taxon>Anthostomella</taxon>
    </lineage>
</organism>
<dbReference type="Proteomes" id="UP001295740">
    <property type="component" value="Unassembled WGS sequence"/>
</dbReference>
<dbReference type="EMBL" id="CAUWAG010000012">
    <property type="protein sequence ID" value="CAJ2509502.1"/>
    <property type="molecule type" value="Genomic_DNA"/>
</dbReference>
<proteinExistence type="predicted"/>
<keyword evidence="1" id="KW-1133">Transmembrane helix</keyword>
<gene>
    <name evidence="2" type="ORF">KHLLAP_LOCUS9970</name>
</gene>
<feature type="transmembrane region" description="Helical" evidence="1">
    <location>
        <begin position="16"/>
        <end position="38"/>
    </location>
</feature>
<evidence type="ECO:0000256" key="1">
    <source>
        <dbReference type="SAM" id="Phobius"/>
    </source>
</evidence>
<evidence type="ECO:0000313" key="3">
    <source>
        <dbReference type="Proteomes" id="UP001295740"/>
    </source>
</evidence>
<keyword evidence="1" id="KW-0812">Transmembrane</keyword>
<accession>A0AAI8VR17</accession>
<sequence>MYPPLPPAQLRYVRRGYLAAALVCVIQLATAFFFFRWLNDRLAMGFFRHPLPPFPPDQSVDYLPGDGILGRRDAGVDSECGGDGAVGLGLGSNASDATWTCAAAYCAMQLLGWVLLSVRCV</sequence>
<comment type="caution">
    <text evidence="2">The sequence shown here is derived from an EMBL/GenBank/DDBJ whole genome shotgun (WGS) entry which is preliminary data.</text>
</comment>
<reference evidence="2" key="1">
    <citation type="submission" date="2023-10" db="EMBL/GenBank/DDBJ databases">
        <authorList>
            <person name="Hackl T."/>
        </authorList>
    </citation>
    <scope>NUCLEOTIDE SEQUENCE</scope>
</reference>
<protein>
    <submittedName>
        <fullName evidence="2">Uu.00g145280.m01.CDS01</fullName>
    </submittedName>
</protein>